<dbReference type="InterPro" id="IPR001100">
    <property type="entry name" value="Pyr_nuc-diS_OxRdtase"/>
</dbReference>
<comment type="subunit">
    <text evidence="2 16 19">Homodimer.</text>
</comment>
<dbReference type="SUPFAM" id="SSF55008">
    <property type="entry name" value="HMA, heavy metal-associated domain"/>
    <property type="match status" value="1"/>
</dbReference>
<dbReference type="Gene3D" id="3.30.390.30">
    <property type="match status" value="1"/>
</dbReference>
<dbReference type="GO" id="GO:0050661">
    <property type="term" value="F:NADP binding"/>
    <property type="evidence" value="ECO:0007669"/>
    <property type="project" value="InterPro"/>
</dbReference>
<dbReference type="PANTHER" id="PTHR43014:SF2">
    <property type="entry name" value="MERCURIC REDUCTASE"/>
    <property type="match status" value="1"/>
</dbReference>
<evidence type="ECO:0000259" key="20">
    <source>
        <dbReference type="PROSITE" id="PS50846"/>
    </source>
</evidence>
<evidence type="ECO:0000256" key="3">
    <source>
        <dbReference type="ARBA" id="ARBA00012661"/>
    </source>
</evidence>
<evidence type="ECO:0000256" key="19">
    <source>
        <dbReference type="RuleBase" id="RU361223"/>
    </source>
</evidence>
<keyword evidence="22" id="KW-1185">Reference proteome</keyword>
<dbReference type="PROSITE" id="PS01047">
    <property type="entry name" value="HMA_1"/>
    <property type="match status" value="1"/>
</dbReference>
<dbReference type="GO" id="GO:0003955">
    <property type="term" value="F:NAD(P)H dehydrogenase (quinone) activity"/>
    <property type="evidence" value="ECO:0007669"/>
    <property type="project" value="TreeGrafter"/>
</dbReference>
<feature type="binding site" evidence="17">
    <location>
        <position position="348"/>
    </location>
    <ligand>
        <name>NAD(+)</name>
        <dbReference type="ChEBI" id="CHEBI:57540"/>
    </ligand>
</feature>
<evidence type="ECO:0000256" key="11">
    <source>
        <dbReference type="ARBA" id="ARBA00023002"/>
    </source>
</evidence>
<keyword evidence="11 16" id="KW-0560">Oxidoreductase</keyword>
<evidence type="ECO:0000256" key="15">
    <source>
        <dbReference type="ARBA" id="ARBA00048984"/>
    </source>
</evidence>
<dbReference type="GO" id="GO:0045340">
    <property type="term" value="F:mercury ion binding"/>
    <property type="evidence" value="ECO:0007669"/>
    <property type="project" value="InterPro"/>
</dbReference>
<dbReference type="PROSITE" id="PS50846">
    <property type="entry name" value="HMA_2"/>
    <property type="match status" value="1"/>
</dbReference>
<dbReference type="NCBIfam" id="NF010311">
    <property type="entry name" value="PRK13748.1"/>
    <property type="match status" value="1"/>
</dbReference>
<comment type="similarity">
    <text evidence="1 16 19">Belongs to the class-I pyridine nucleotide-disulfide oxidoreductase family.</text>
</comment>
<dbReference type="NCBIfam" id="TIGR02053">
    <property type="entry name" value="MerA"/>
    <property type="match status" value="1"/>
</dbReference>
<dbReference type="PRINTS" id="PR00945">
    <property type="entry name" value="HGRDTASE"/>
</dbReference>
<dbReference type="GO" id="GO:0050660">
    <property type="term" value="F:flavin adenine dinucleotide binding"/>
    <property type="evidence" value="ECO:0007669"/>
    <property type="project" value="UniProtKB-UniRule"/>
</dbReference>
<dbReference type="SUPFAM" id="SSF51905">
    <property type="entry name" value="FAD/NAD(P)-binding domain"/>
    <property type="match status" value="1"/>
</dbReference>
<dbReference type="GO" id="GO:0016152">
    <property type="term" value="F:mercury (II) reductase (NADP+) activity"/>
    <property type="evidence" value="ECO:0007669"/>
    <property type="project" value="UniProtKB-UniRule"/>
</dbReference>
<evidence type="ECO:0000256" key="14">
    <source>
        <dbReference type="ARBA" id="ARBA00031725"/>
    </source>
</evidence>
<dbReference type="InterPro" id="IPR017969">
    <property type="entry name" value="Heavy-metal-associated_CS"/>
</dbReference>
<keyword evidence="8 16" id="KW-0274">FAD</keyword>
<evidence type="ECO:0000256" key="17">
    <source>
        <dbReference type="PIRSR" id="PIRSR000350-3"/>
    </source>
</evidence>
<evidence type="ECO:0000256" key="16">
    <source>
        <dbReference type="PIRNR" id="PIRNR000350"/>
    </source>
</evidence>
<evidence type="ECO:0000313" key="21">
    <source>
        <dbReference type="EMBL" id="MDX5932396.1"/>
    </source>
</evidence>
<keyword evidence="12" id="KW-1015">Disulfide bond</keyword>
<dbReference type="InterPro" id="IPR016156">
    <property type="entry name" value="FAD/NAD-linked_Rdtase_dimer_sf"/>
</dbReference>
<dbReference type="CDD" id="cd00371">
    <property type="entry name" value="HMA"/>
    <property type="match status" value="1"/>
</dbReference>
<gene>
    <name evidence="19 21" type="primary">merA</name>
    <name evidence="21" type="ORF">SIL87_16695</name>
</gene>
<comment type="caution">
    <text evidence="21">The sequence shown here is derived from an EMBL/GenBank/DDBJ whole genome shotgun (WGS) entry which is preliminary data.</text>
</comment>
<feature type="binding site" evidence="17">
    <location>
        <begin position="258"/>
        <end position="265"/>
    </location>
    <ligand>
        <name>NAD(+)</name>
        <dbReference type="ChEBI" id="CHEBI:57540"/>
    </ligand>
</feature>
<evidence type="ECO:0000256" key="8">
    <source>
        <dbReference type="ARBA" id="ARBA00022827"/>
    </source>
</evidence>
<feature type="binding site" evidence="17">
    <location>
        <position position="127"/>
    </location>
    <ligand>
        <name>FAD</name>
        <dbReference type="ChEBI" id="CHEBI:57692"/>
    </ligand>
</feature>
<dbReference type="EMBL" id="JAWXYB010000018">
    <property type="protein sequence ID" value="MDX5932396.1"/>
    <property type="molecule type" value="Genomic_DNA"/>
</dbReference>
<evidence type="ECO:0000256" key="1">
    <source>
        <dbReference type="ARBA" id="ARBA00007532"/>
    </source>
</evidence>
<dbReference type="FunFam" id="3.30.390.30:FF:000001">
    <property type="entry name" value="Dihydrolipoyl dehydrogenase"/>
    <property type="match status" value="1"/>
</dbReference>
<proteinExistence type="inferred from homology"/>
<evidence type="ECO:0000256" key="7">
    <source>
        <dbReference type="ARBA" id="ARBA00022723"/>
    </source>
</evidence>
<dbReference type="InterPro" id="IPR021179">
    <property type="entry name" value="Mercury_reductase_MerA"/>
</dbReference>
<keyword evidence="5 16" id="KW-0475">Mercuric resistance</keyword>
<evidence type="ECO:0000256" key="12">
    <source>
        <dbReference type="ARBA" id="ARBA00023157"/>
    </source>
</evidence>
<dbReference type="InterPro" id="IPR036188">
    <property type="entry name" value="FAD/NAD-bd_sf"/>
</dbReference>
<dbReference type="InterPro" id="IPR012999">
    <property type="entry name" value="Pyr_OxRdtase_I_AS"/>
</dbReference>
<dbReference type="PROSITE" id="PS00076">
    <property type="entry name" value="PYRIDINE_REDOX_1"/>
    <property type="match status" value="1"/>
</dbReference>
<feature type="domain" description="HMA" evidence="20">
    <location>
        <begin position="2"/>
        <end position="66"/>
    </location>
</feature>
<evidence type="ECO:0000256" key="18">
    <source>
        <dbReference type="PIRSR" id="PIRSR000350-4"/>
    </source>
</evidence>
<organism evidence="21 22">
    <name type="scientific">Acidiphilium acidophilum</name>
    <name type="common">Thiobacillus acidophilus</name>
    <dbReference type="NCBI Taxonomy" id="76588"/>
    <lineage>
        <taxon>Bacteria</taxon>
        <taxon>Pseudomonadati</taxon>
        <taxon>Pseudomonadota</taxon>
        <taxon>Alphaproteobacteria</taxon>
        <taxon>Acetobacterales</taxon>
        <taxon>Acidocellaceae</taxon>
        <taxon>Acidiphilium</taxon>
    </lineage>
</organism>
<dbReference type="InterPro" id="IPR006121">
    <property type="entry name" value="HMA_dom"/>
</dbReference>
<keyword evidence="7 16" id="KW-0479">Metal-binding</keyword>
<keyword evidence="17" id="KW-0547">Nucleotide-binding</keyword>
<dbReference type="InterPro" id="IPR036163">
    <property type="entry name" value="HMA_dom_sf"/>
</dbReference>
<keyword evidence="13" id="KW-0676">Redox-active center</keyword>
<keyword evidence="10 16" id="KW-0476">Mercury</keyword>
<evidence type="ECO:0000313" key="22">
    <source>
        <dbReference type="Proteomes" id="UP001279553"/>
    </source>
</evidence>
<dbReference type="Pfam" id="PF07992">
    <property type="entry name" value="Pyr_redox_2"/>
    <property type="match status" value="1"/>
</dbReference>
<dbReference type="Gene3D" id="3.50.50.60">
    <property type="entry name" value="FAD/NAD(P)-binding domain"/>
    <property type="match status" value="2"/>
</dbReference>
<evidence type="ECO:0000256" key="2">
    <source>
        <dbReference type="ARBA" id="ARBA00011738"/>
    </source>
</evidence>
<comment type="catalytic activity">
    <reaction evidence="15 16 19">
        <text>Hg + NADP(+) + H(+) = Hg(2+) + NADPH</text>
        <dbReference type="Rhea" id="RHEA:23856"/>
        <dbReference type="ChEBI" id="CHEBI:15378"/>
        <dbReference type="ChEBI" id="CHEBI:16170"/>
        <dbReference type="ChEBI" id="CHEBI:16793"/>
        <dbReference type="ChEBI" id="CHEBI:57783"/>
        <dbReference type="ChEBI" id="CHEBI:58349"/>
        <dbReference type="EC" id="1.16.1.1"/>
    </reaction>
</comment>
<dbReference type="Gene3D" id="3.30.70.100">
    <property type="match status" value="1"/>
</dbReference>
<comment type="cofactor">
    <cofactor evidence="16 17 19">
        <name>FAD</name>
        <dbReference type="ChEBI" id="CHEBI:57692"/>
    </cofactor>
    <text evidence="16 17 19">Binds 1 FAD per subunit.</text>
</comment>
<evidence type="ECO:0000256" key="9">
    <source>
        <dbReference type="ARBA" id="ARBA00022857"/>
    </source>
</evidence>
<dbReference type="EC" id="1.16.1.1" evidence="3 16"/>
<feature type="disulfide bond" description="Redox-active" evidence="18">
    <location>
        <begin position="118"/>
        <end position="123"/>
    </location>
</feature>
<evidence type="ECO:0000256" key="6">
    <source>
        <dbReference type="ARBA" id="ARBA00022630"/>
    </source>
</evidence>
<name>A0AAW9DT73_ACIAO</name>
<keyword evidence="6 16" id="KW-0285">Flavoprotein</keyword>
<dbReference type="Pfam" id="PF02852">
    <property type="entry name" value="Pyr_redox_dim"/>
    <property type="match status" value="1"/>
</dbReference>
<evidence type="ECO:0000256" key="13">
    <source>
        <dbReference type="ARBA" id="ARBA00023284"/>
    </source>
</evidence>
<dbReference type="InterPro" id="IPR004099">
    <property type="entry name" value="Pyr_nucl-diS_OxRdtase_dimer"/>
</dbReference>
<dbReference type="PIRSF" id="PIRSF000350">
    <property type="entry name" value="Mercury_reductase_MerA"/>
    <property type="match status" value="1"/>
</dbReference>
<keyword evidence="17" id="KW-0520">NAD</keyword>
<keyword evidence="9 16" id="KW-0521">NADP</keyword>
<reference evidence="21 22" key="1">
    <citation type="submission" date="2023-11" db="EMBL/GenBank/DDBJ databases">
        <title>MicrobeMod: A computational toolkit for identifying prokaryotic methylation and restriction-modification with nanopore sequencing.</title>
        <authorList>
            <person name="Crits-Christoph A."/>
            <person name="Kang S.C."/>
            <person name="Lee H."/>
            <person name="Ostrov N."/>
        </authorList>
    </citation>
    <scope>NUCLEOTIDE SEQUENCE [LARGE SCALE GENOMIC DNA]</scope>
    <source>
        <strain evidence="21 22">DSMZ 700</strain>
    </source>
</reference>
<evidence type="ECO:0000256" key="5">
    <source>
        <dbReference type="ARBA" id="ARBA00022466"/>
    </source>
</evidence>
<feature type="binding site" evidence="17">
    <location>
        <position position="389"/>
    </location>
    <ligand>
        <name>FAD</name>
        <dbReference type="ChEBI" id="CHEBI:57692"/>
    </ligand>
</feature>
<dbReference type="SUPFAM" id="SSF55424">
    <property type="entry name" value="FAD/NAD-linked reductases, dimerisation (C-terminal) domain"/>
    <property type="match status" value="1"/>
</dbReference>
<dbReference type="RefSeq" id="WP_319615248.1">
    <property type="nucleotide sequence ID" value="NZ_JAWXYB010000018.1"/>
</dbReference>
<protein>
    <recommendedName>
        <fullName evidence="4 16">Mercuric reductase</fullName>
        <ecNumber evidence="3 16">1.16.1.1</ecNumber>
    </recommendedName>
    <alternativeName>
        <fullName evidence="14 16">Hg(II) reductase</fullName>
    </alternativeName>
</protein>
<accession>A0AAW9DT73</accession>
<comment type="function">
    <text evidence="16">Resistance to Hg(2+) in bacteria appears to be governed by a specialized system which includes mercuric reductase. MerA protein is responsible for volatilizing mercury as Hg(0).</text>
</comment>
<dbReference type="Proteomes" id="UP001279553">
    <property type="component" value="Unassembled WGS sequence"/>
</dbReference>
<dbReference type="GO" id="GO:0016668">
    <property type="term" value="F:oxidoreductase activity, acting on a sulfur group of donors, NAD(P) as acceptor"/>
    <property type="evidence" value="ECO:0007669"/>
    <property type="project" value="UniProtKB-UniRule"/>
</dbReference>
<evidence type="ECO:0000256" key="4">
    <source>
        <dbReference type="ARBA" id="ARBA00014791"/>
    </source>
</evidence>
<dbReference type="Pfam" id="PF00403">
    <property type="entry name" value="HMA"/>
    <property type="match status" value="1"/>
</dbReference>
<dbReference type="PANTHER" id="PTHR43014">
    <property type="entry name" value="MERCURIC REDUCTASE"/>
    <property type="match status" value="1"/>
</dbReference>
<evidence type="ECO:0000256" key="10">
    <source>
        <dbReference type="ARBA" id="ARBA00022914"/>
    </source>
</evidence>
<dbReference type="GO" id="GO:0050787">
    <property type="term" value="P:detoxification of mercury ion"/>
    <property type="evidence" value="ECO:0007669"/>
    <property type="project" value="InterPro"/>
</dbReference>
<sequence length="547" mass="57224">MTDLLLRVTGMTCVHCARRVEEALNRLPGVAASVSFQDRTVEVRGDGPGGLDALRAAVAQGGYGLERIDAELSDERGPGLHVAIIGSGGAAFAAAIRAVEAGARVTMIEHAARIGGTCVNVGCVPSKILLRAAEIRHDQGHHRFEGIGRLDLPVDRGALLAQMRDRVDALRGAKYERIIEGMLGIALLRGTAWFEDARTLVVEDATGGRTRLTADRVLIATGASPVIPPIPGLEGTPYWTSSEALFAAMAPASLIVIGSSFVALELAQAYHRLGTEVTVLARASLLTRDDPELGAGLLAAFEAEGITVLTGTTAQAVRHEADRFEVTLQCGSRDGMTMCAAQLLIAAGRRANTGALGLDAAGVMVDRDGAVVVDDHMRSSVARIYAAGDCSTMPQLVYVAAAAGTRAAINMTGGDAALDLGIVPAVVFTDPAVATVGLDEAQARAAGIEPVSRRLDLENVPRALANFDTTGFVKLVAEAGSQRLIGAQILAHNAGEMIQTAAIAIRYRMTVEELGNMLFPYLVMTEGLKLAAQTFTRDVSQLSCCAG</sequence>
<dbReference type="InterPro" id="IPR023753">
    <property type="entry name" value="FAD/NAD-binding_dom"/>
</dbReference>
<dbReference type="AlphaFoldDB" id="A0AAW9DT73"/>